<dbReference type="Proteomes" id="UP000784294">
    <property type="component" value="Unassembled WGS sequence"/>
</dbReference>
<organism evidence="2 3">
    <name type="scientific">Protopolystoma xenopodis</name>
    <dbReference type="NCBI Taxonomy" id="117903"/>
    <lineage>
        <taxon>Eukaryota</taxon>
        <taxon>Metazoa</taxon>
        <taxon>Spiralia</taxon>
        <taxon>Lophotrochozoa</taxon>
        <taxon>Platyhelminthes</taxon>
        <taxon>Monogenea</taxon>
        <taxon>Polyopisthocotylea</taxon>
        <taxon>Polystomatidea</taxon>
        <taxon>Polystomatidae</taxon>
        <taxon>Protopolystoma</taxon>
    </lineage>
</organism>
<accession>A0A448WEF8</accession>
<protein>
    <recommendedName>
        <fullName evidence="4">Arrestin-like N-terminal domain-containing protein</fullName>
    </recommendedName>
</protein>
<name>A0A448WEF8_9PLAT</name>
<feature type="compositionally biased region" description="Basic and acidic residues" evidence="1">
    <location>
        <begin position="182"/>
        <end position="193"/>
    </location>
</feature>
<proteinExistence type="predicted"/>
<feature type="compositionally biased region" description="Basic residues" evidence="1">
    <location>
        <begin position="155"/>
        <end position="164"/>
    </location>
</feature>
<reference evidence="2" key="1">
    <citation type="submission" date="2018-11" db="EMBL/GenBank/DDBJ databases">
        <authorList>
            <consortium name="Pathogen Informatics"/>
        </authorList>
    </citation>
    <scope>NUCLEOTIDE SEQUENCE</scope>
</reference>
<comment type="caution">
    <text evidence="2">The sequence shown here is derived from an EMBL/GenBank/DDBJ whole genome shotgun (WGS) entry which is preliminary data.</text>
</comment>
<keyword evidence="3" id="KW-1185">Reference proteome</keyword>
<evidence type="ECO:0000313" key="3">
    <source>
        <dbReference type="Proteomes" id="UP000784294"/>
    </source>
</evidence>
<evidence type="ECO:0000313" key="2">
    <source>
        <dbReference type="EMBL" id="VEL09744.1"/>
    </source>
</evidence>
<gene>
    <name evidence="2" type="ORF">PXEA_LOCUS3184</name>
</gene>
<dbReference type="EMBL" id="CAAALY010007142">
    <property type="protein sequence ID" value="VEL09744.1"/>
    <property type="molecule type" value="Genomic_DNA"/>
</dbReference>
<evidence type="ECO:0008006" key="4">
    <source>
        <dbReference type="Google" id="ProtNLM"/>
    </source>
</evidence>
<evidence type="ECO:0000256" key="1">
    <source>
        <dbReference type="SAM" id="MobiDB-lite"/>
    </source>
</evidence>
<dbReference type="OrthoDB" id="2333384at2759"/>
<feature type="compositionally biased region" description="Polar residues" evidence="1">
    <location>
        <begin position="144"/>
        <end position="154"/>
    </location>
</feature>
<feature type="region of interest" description="Disordered" evidence="1">
    <location>
        <begin position="141"/>
        <end position="228"/>
    </location>
</feature>
<feature type="compositionally biased region" description="Polar residues" evidence="1">
    <location>
        <begin position="206"/>
        <end position="217"/>
    </location>
</feature>
<sequence>MLSSNCPCSFTAARGSIEYRLNVSLKMTNGTLITHAKGITVLRELDLDAYESLPEALTCPTIKRDCHYLGSLNRLLPAAIRAKRCPPESGVVKPRCYGSLESRLEQKVLGLSSRSVEADWPRAEHGRIGLAGPLERERVMVEQKNVSSRSTPRQRGSRFVRRPKRLSEEDERQSVRGSAYESDERSSSSRTFEKPGPAGLHDRLLSGSNGRPRSARQTRPDELRDYEADDTVCSDEELTTQQPLFEPHRWPMATRAGATVFARRLLARCQPMVSRDCVTGSACACRLSLSRGHLVPGERVTARLSLRLDLSVIHSALAIEKMEHVRGWRGGKCINDVWWSQDDHQSLDNRTEYDPRTRMRRIVDSVTETSRARTIKLNSRIEKLFRDWSPLTRAMVFQFTPVSSRFGCSSHAESRRAGFLHIHRARREEKRQRITKKNQIFLVIRQVRRL</sequence>
<dbReference type="AlphaFoldDB" id="A0A448WEF8"/>